<comment type="caution">
    <text evidence="1">The sequence shown here is derived from an EMBL/GenBank/DDBJ whole genome shotgun (WGS) entry which is preliminary data.</text>
</comment>
<gene>
    <name evidence="1" type="ORF">BpHYR1_026831</name>
</gene>
<name>A0A3M7QD93_BRAPC</name>
<reference evidence="1 2" key="1">
    <citation type="journal article" date="2018" name="Sci. Rep.">
        <title>Genomic signatures of local adaptation to the degree of environmental predictability in rotifers.</title>
        <authorList>
            <person name="Franch-Gras L."/>
            <person name="Hahn C."/>
            <person name="Garcia-Roger E.M."/>
            <person name="Carmona M.J."/>
            <person name="Serra M."/>
            <person name="Gomez A."/>
        </authorList>
    </citation>
    <scope>NUCLEOTIDE SEQUENCE [LARGE SCALE GENOMIC DNA]</scope>
    <source>
        <strain evidence="1">HYR1</strain>
    </source>
</reference>
<evidence type="ECO:0000313" key="2">
    <source>
        <dbReference type="Proteomes" id="UP000276133"/>
    </source>
</evidence>
<keyword evidence="2" id="KW-1185">Reference proteome</keyword>
<evidence type="ECO:0000313" key="1">
    <source>
        <dbReference type="EMBL" id="RNA08928.1"/>
    </source>
</evidence>
<dbReference type="EMBL" id="REGN01006595">
    <property type="protein sequence ID" value="RNA08928.1"/>
    <property type="molecule type" value="Genomic_DNA"/>
</dbReference>
<dbReference type="Proteomes" id="UP000276133">
    <property type="component" value="Unassembled WGS sequence"/>
</dbReference>
<dbReference type="AlphaFoldDB" id="A0A3M7QD93"/>
<proteinExistence type="predicted"/>
<sequence length="92" mass="10851">MSLIQQRYLLNFYGRDKNPILVAREDYKKKLKSKQINFNSIEKKRKSIDSEIIVDNLSYQVQLYLKNSSFSNAIKYIDNGELGKFLSLKLIE</sequence>
<dbReference type="OrthoDB" id="10665245at2759"/>
<accession>A0A3M7QD93</accession>
<organism evidence="1 2">
    <name type="scientific">Brachionus plicatilis</name>
    <name type="common">Marine rotifer</name>
    <name type="synonym">Brachionus muelleri</name>
    <dbReference type="NCBI Taxonomy" id="10195"/>
    <lineage>
        <taxon>Eukaryota</taxon>
        <taxon>Metazoa</taxon>
        <taxon>Spiralia</taxon>
        <taxon>Gnathifera</taxon>
        <taxon>Rotifera</taxon>
        <taxon>Eurotatoria</taxon>
        <taxon>Monogononta</taxon>
        <taxon>Pseudotrocha</taxon>
        <taxon>Ploima</taxon>
        <taxon>Brachionidae</taxon>
        <taxon>Brachionus</taxon>
    </lineage>
</organism>
<protein>
    <submittedName>
        <fullName evidence="1">Uncharacterized protein</fullName>
    </submittedName>
</protein>